<name>A0A914RY77_PAREQ</name>
<dbReference type="WBParaSite" id="PEQ_0001128301-mRNA-1">
    <property type="protein sequence ID" value="PEQ_0001128301-mRNA-1"/>
    <property type="gene ID" value="PEQ_0001128301"/>
</dbReference>
<proteinExistence type="predicted"/>
<evidence type="ECO:0000313" key="2">
    <source>
        <dbReference type="WBParaSite" id="PEQ_0001128301-mRNA-1"/>
    </source>
</evidence>
<dbReference type="Proteomes" id="UP000887564">
    <property type="component" value="Unplaced"/>
</dbReference>
<keyword evidence="1" id="KW-1185">Reference proteome</keyword>
<dbReference type="AlphaFoldDB" id="A0A914RY77"/>
<organism evidence="1 2">
    <name type="scientific">Parascaris equorum</name>
    <name type="common">Equine roundworm</name>
    <dbReference type="NCBI Taxonomy" id="6256"/>
    <lineage>
        <taxon>Eukaryota</taxon>
        <taxon>Metazoa</taxon>
        <taxon>Ecdysozoa</taxon>
        <taxon>Nematoda</taxon>
        <taxon>Chromadorea</taxon>
        <taxon>Rhabditida</taxon>
        <taxon>Spirurina</taxon>
        <taxon>Ascaridomorpha</taxon>
        <taxon>Ascaridoidea</taxon>
        <taxon>Ascarididae</taxon>
        <taxon>Parascaris</taxon>
    </lineage>
</organism>
<accession>A0A914RY77</accession>
<reference evidence="2" key="1">
    <citation type="submission" date="2022-11" db="UniProtKB">
        <authorList>
            <consortium name="WormBaseParasite"/>
        </authorList>
    </citation>
    <scope>IDENTIFICATION</scope>
</reference>
<protein>
    <submittedName>
        <fullName evidence="2">Uncharacterized protein</fullName>
    </submittedName>
</protein>
<evidence type="ECO:0000313" key="1">
    <source>
        <dbReference type="Proteomes" id="UP000887564"/>
    </source>
</evidence>
<sequence>MHNSKESLWQCRLLNSHGIFLHSKIAKFALKVISKHVEVTMSTSWRIVDQPVRRWLECILGPLRPTNKVDASPSSTST</sequence>